<evidence type="ECO:0000256" key="3">
    <source>
        <dbReference type="ARBA" id="ARBA00023159"/>
    </source>
</evidence>
<dbReference type="Proteomes" id="UP000481087">
    <property type="component" value="Unassembled WGS sequence"/>
</dbReference>
<keyword evidence="3" id="KW-0010">Activator</keyword>
<keyword evidence="4" id="KW-0804">Transcription</keyword>
<dbReference type="GO" id="GO:0043565">
    <property type="term" value="F:sequence-specific DNA binding"/>
    <property type="evidence" value="ECO:0007669"/>
    <property type="project" value="InterPro"/>
</dbReference>
<dbReference type="AlphaFoldDB" id="A0A6L8VBM1"/>
<accession>A0A6L8VBM1</accession>
<dbReference type="InterPro" id="IPR037923">
    <property type="entry name" value="HTH-like"/>
</dbReference>
<evidence type="ECO:0000259" key="5">
    <source>
        <dbReference type="PROSITE" id="PS01124"/>
    </source>
</evidence>
<dbReference type="SMART" id="SM00342">
    <property type="entry name" value="HTH_ARAC"/>
    <property type="match status" value="1"/>
</dbReference>
<dbReference type="InterPro" id="IPR018060">
    <property type="entry name" value="HTH_AraC"/>
</dbReference>
<dbReference type="Gene3D" id="1.10.10.60">
    <property type="entry name" value="Homeodomain-like"/>
    <property type="match status" value="1"/>
</dbReference>
<dbReference type="SUPFAM" id="SSF51215">
    <property type="entry name" value="Regulatory protein AraC"/>
    <property type="match status" value="1"/>
</dbReference>
<dbReference type="InterPro" id="IPR003313">
    <property type="entry name" value="AraC-bd"/>
</dbReference>
<dbReference type="PANTHER" id="PTHR46796">
    <property type="entry name" value="HTH-TYPE TRANSCRIPTIONAL ACTIVATOR RHAS-RELATED"/>
    <property type="match status" value="1"/>
</dbReference>
<dbReference type="EMBL" id="WTUZ01000040">
    <property type="protein sequence ID" value="MZQ87071.1"/>
    <property type="molecule type" value="Genomic_DNA"/>
</dbReference>
<gene>
    <name evidence="6" type="ORF">GQF01_33660</name>
</gene>
<dbReference type="PROSITE" id="PS01124">
    <property type="entry name" value="HTH_ARAC_FAMILY_2"/>
    <property type="match status" value="1"/>
</dbReference>
<dbReference type="InterPro" id="IPR018062">
    <property type="entry name" value="HTH_AraC-typ_CS"/>
</dbReference>
<dbReference type="Pfam" id="PF02311">
    <property type="entry name" value="AraC_binding"/>
    <property type="match status" value="1"/>
</dbReference>
<feature type="domain" description="HTH araC/xylS-type" evidence="5">
    <location>
        <begin position="176"/>
        <end position="274"/>
    </location>
</feature>
<sequence length="285" mass="32375">MWMSTKPPDWVEGPWSVQLHSVNRSAYAKLHMENRSFPNWIISYVKTGHVLTSTGGETHTVKAGEVMLHPPGLPFSEHADVGGVHLWMQVSILCSHQFDLLMLYRVSPVIAIPNPVRYEAVFAKLLADWGNRALSFRDLKITTSALQLTEMILSGWEKAGNPERSSAYNSSGDRFARLIGQMSMRLEEKLTREELGRLVCLSANYMDRAFQQQFGRTPMQMLREMRLKRSKQLLEMSEETLEAIAASCGFTDASYLCKQFKKVYGVLPGEYRETVQSKQSENVYG</sequence>
<keyword evidence="2" id="KW-0238">DNA-binding</keyword>
<evidence type="ECO:0000256" key="2">
    <source>
        <dbReference type="ARBA" id="ARBA00023125"/>
    </source>
</evidence>
<comment type="caution">
    <text evidence="6">The sequence shown here is derived from an EMBL/GenBank/DDBJ whole genome shotgun (WGS) entry which is preliminary data.</text>
</comment>
<organism evidence="6 7">
    <name type="scientific">Paenibacillus silvestris</name>
    <dbReference type="NCBI Taxonomy" id="2606219"/>
    <lineage>
        <taxon>Bacteria</taxon>
        <taxon>Bacillati</taxon>
        <taxon>Bacillota</taxon>
        <taxon>Bacilli</taxon>
        <taxon>Bacillales</taxon>
        <taxon>Paenibacillaceae</taxon>
        <taxon>Paenibacillus</taxon>
    </lineage>
</organism>
<reference evidence="6 7" key="1">
    <citation type="submission" date="2019-12" db="EMBL/GenBank/DDBJ databases">
        <title>Paenibacillus sp. nov. sp. isolated from soil.</title>
        <authorList>
            <person name="Kim J."/>
            <person name="Jeong S.E."/>
            <person name="Jung H.S."/>
            <person name="Jeon C.O."/>
        </authorList>
    </citation>
    <scope>NUCLEOTIDE SEQUENCE [LARGE SCALE GENOMIC DNA]</scope>
    <source>
        <strain evidence="6 7">5J-6</strain>
    </source>
</reference>
<evidence type="ECO:0000256" key="4">
    <source>
        <dbReference type="ARBA" id="ARBA00023163"/>
    </source>
</evidence>
<evidence type="ECO:0000313" key="6">
    <source>
        <dbReference type="EMBL" id="MZQ87071.1"/>
    </source>
</evidence>
<evidence type="ECO:0000313" key="7">
    <source>
        <dbReference type="Proteomes" id="UP000481087"/>
    </source>
</evidence>
<name>A0A6L8VBM1_9BACL</name>
<dbReference type="SUPFAM" id="SSF46689">
    <property type="entry name" value="Homeodomain-like"/>
    <property type="match status" value="1"/>
</dbReference>
<dbReference type="InterPro" id="IPR009057">
    <property type="entry name" value="Homeodomain-like_sf"/>
</dbReference>
<dbReference type="InterPro" id="IPR050204">
    <property type="entry name" value="AraC_XylS_family_regulators"/>
</dbReference>
<keyword evidence="7" id="KW-1185">Reference proteome</keyword>
<keyword evidence="1" id="KW-0805">Transcription regulation</keyword>
<protein>
    <submittedName>
        <fullName evidence="6">Helix-turn-helix domain-containing protein</fullName>
    </submittedName>
</protein>
<evidence type="ECO:0000256" key="1">
    <source>
        <dbReference type="ARBA" id="ARBA00023015"/>
    </source>
</evidence>
<dbReference type="Pfam" id="PF12833">
    <property type="entry name" value="HTH_18"/>
    <property type="match status" value="1"/>
</dbReference>
<dbReference type="GO" id="GO:0003700">
    <property type="term" value="F:DNA-binding transcription factor activity"/>
    <property type="evidence" value="ECO:0007669"/>
    <property type="project" value="InterPro"/>
</dbReference>
<dbReference type="PROSITE" id="PS00041">
    <property type="entry name" value="HTH_ARAC_FAMILY_1"/>
    <property type="match status" value="1"/>
</dbReference>
<proteinExistence type="predicted"/>